<evidence type="ECO:0000256" key="8">
    <source>
        <dbReference type="SAM" id="MobiDB-lite"/>
    </source>
</evidence>
<dbReference type="STRING" id="6337.A0A0V0XRV0"/>
<comment type="subcellular location">
    <subcellularLocation>
        <location evidence="1">Nucleus</location>
    </subcellularLocation>
</comment>
<dbReference type="PROSITE" id="PS50157">
    <property type="entry name" value="ZINC_FINGER_C2H2_2"/>
    <property type="match status" value="3"/>
</dbReference>
<dbReference type="PROSITE" id="PS00028">
    <property type="entry name" value="ZINC_FINGER_C2H2_1"/>
    <property type="match status" value="3"/>
</dbReference>
<keyword evidence="6" id="KW-0539">Nucleus</keyword>
<evidence type="ECO:0000256" key="5">
    <source>
        <dbReference type="ARBA" id="ARBA00022833"/>
    </source>
</evidence>
<dbReference type="SMART" id="SM00355">
    <property type="entry name" value="ZnF_C2H2"/>
    <property type="match status" value="3"/>
</dbReference>
<feature type="region of interest" description="Disordered" evidence="8">
    <location>
        <begin position="291"/>
        <end position="322"/>
    </location>
</feature>
<feature type="domain" description="C2H2-type" evidence="9">
    <location>
        <begin position="210"/>
        <end position="237"/>
    </location>
</feature>
<evidence type="ECO:0000256" key="3">
    <source>
        <dbReference type="ARBA" id="ARBA00022737"/>
    </source>
</evidence>
<gene>
    <name evidence="10" type="primary">ZNF876P</name>
    <name evidence="10" type="ORF">T4E_11297</name>
</gene>
<dbReference type="PANTHER" id="PTHR16515">
    <property type="entry name" value="PR DOMAIN ZINC FINGER PROTEIN"/>
    <property type="match status" value="1"/>
</dbReference>
<evidence type="ECO:0000256" key="2">
    <source>
        <dbReference type="ARBA" id="ARBA00022723"/>
    </source>
</evidence>
<proteinExistence type="predicted"/>
<dbReference type="InterPro" id="IPR050331">
    <property type="entry name" value="Zinc_finger"/>
</dbReference>
<accession>A0A0V0XRV0</accession>
<reference evidence="10 11" key="1">
    <citation type="submission" date="2015-01" db="EMBL/GenBank/DDBJ databases">
        <title>Evolution of Trichinella species and genotypes.</title>
        <authorList>
            <person name="Korhonen P.K."/>
            <person name="Edoardo P."/>
            <person name="Giuseppe L.R."/>
            <person name="Gasser R.B."/>
        </authorList>
    </citation>
    <scope>NUCLEOTIDE SEQUENCE [LARGE SCALE GENOMIC DNA]</scope>
    <source>
        <strain evidence="10">ISS141</strain>
    </source>
</reference>
<dbReference type="Proteomes" id="UP000054815">
    <property type="component" value="Unassembled WGS sequence"/>
</dbReference>
<evidence type="ECO:0000313" key="11">
    <source>
        <dbReference type="Proteomes" id="UP000054815"/>
    </source>
</evidence>
<keyword evidence="5" id="KW-0862">Zinc</keyword>
<dbReference type="AlphaFoldDB" id="A0A0V0XRV0"/>
<dbReference type="PANTHER" id="PTHR16515:SF49">
    <property type="entry name" value="GASTRULA ZINC FINGER PROTEIN XLCGF49.1-LIKE-RELATED"/>
    <property type="match status" value="1"/>
</dbReference>
<protein>
    <submittedName>
        <fullName evidence="10">Putative zinc finger protein</fullName>
    </submittedName>
</protein>
<evidence type="ECO:0000256" key="1">
    <source>
        <dbReference type="ARBA" id="ARBA00004123"/>
    </source>
</evidence>
<dbReference type="GO" id="GO:0008270">
    <property type="term" value="F:zinc ion binding"/>
    <property type="evidence" value="ECO:0007669"/>
    <property type="project" value="UniProtKB-KW"/>
</dbReference>
<dbReference type="GO" id="GO:0005634">
    <property type="term" value="C:nucleus"/>
    <property type="evidence" value="ECO:0007669"/>
    <property type="project" value="UniProtKB-SubCell"/>
</dbReference>
<dbReference type="Pfam" id="PF13894">
    <property type="entry name" value="zf-C2H2_4"/>
    <property type="match status" value="1"/>
</dbReference>
<evidence type="ECO:0000256" key="7">
    <source>
        <dbReference type="PROSITE-ProRule" id="PRU00042"/>
    </source>
</evidence>
<keyword evidence="4 7" id="KW-0863">Zinc-finger</keyword>
<evidence type="ECO:0000313" key="10">
    <source>
        <dbReference type="EMBL" id="KRX90563.1"/>
    </source>
</evidence>
<comment type="caution">
    <text evidence="10">The sequence shown here is derived from an EMBL/GenBank/DDBJ whole genome shotgun (WGS) entry which is preliminary data.</text>
</comment>
<keyword evidence="2" id="KW-0479">Metal-binding</keyword>
<dbReference type="SUPFAM" id="SSF57667">
    <property type="entry name" value="beta-beta-alpha zinc fingers"/>
    <property type="match status" value="2"/>
</dbReference>
<feature type="compositionally biased region" description="Polar residues" evidence="8">
    <location>
        <begin position="291"/>
        <end position="309"/>
    </location>
</feature>
<dbReference type="EMBL" id="JYDU01000161">
    <property type="protein sequence ID" value="KRX90563.1"/>
    <property type="molecule type" value="Genomic_DNA"/>
</dbReference>
<dbReference type="Gene3D" id="3.30.160.60">
    <property type="entry name" value="Classic Zinc Finger"/>
    <property type="match status" value="3"/>
</dbReference>
<dbReference type="InterPro" id="IPR036236">
    <property type="entry name" value="Znf_C2H2_sf"/>
</dbReference>
<evidence type="ECO:0000256" key="6">
    <source>
        <dbReference type="ARBA" id="ARBA00023242"/>
    </source>
</evidence>
<evidence type="ECO:0000256" key="4">
    <source>
        <dbReference type="ARBA" id="ARBA00022771"/>
    </source>
</evidence>
<feature type="domain" description="C2H2-type" evidence="9">
    <location>
        <begin position="154"/>
        <end position="181"/>
    </location>
</feature>
<name>A0A0V0XRV0_TRIPS</name>
<organism evidence="10 11">
    <name type="scientific">Trichinella pseudospiralis</name>
    <name type="common">Parasitic roundworm</name>
    <dbReference type="NCBI Taxonomy" id="6337"/>
    <lineage>
        <taxon>Eukaryota</taxon>
        <taxon>Metazoa</taxon>
        <taxon>Ecdysozoa</taxon>
        <taxon>Nematoda</taxon>
        <taxon>Enoplea</taxon>
        <taxon>Dorylaimia</taxon>
        <taxon>Trichinellida</taxon>
        <taxon>Trichinellidae</taxon>
        <taxon>Trichinella</taxon>
    </lineage>
</organism>
<feature type="domain" description="C2H2-type" evidence="9">
    <location>
        <begin position="182"/>
        <end position="209"/>
    </location>
</feature>
<evidence type="ECO:0000259" key="9">
    <source>
        <dbReference type="PROSITE" id="PS50157"/>
    </source>
</evidence>
<feature type="non-terminal residue" evidence="10">
    <location>
        <position position="322"/>
    </location>
</feature>
<feature type="non-terminal residue" evidence="10">
    <location>
        <position position="1"/>
    </location>
</feature>
<dbReference type="FunFam" id="3.30.160.60:FF:000100">
    <property type="entry name" value="Zinc finger 45-like"/>
    <property type="match status" value="1"/>
</dbReference>
<keyword evidence="3" id="KW-0677">Repeat</keyword>
<dbReference type="FunFam" id="3.30.160.60:FF:000446">
    <property type="entry name" value="Zinc finger protein"/>
    <property type="match status" value="1"/>
</dbReference>
<dbReference type="Pfam" id="PF00096">
    <property type="entry name" value="zf-C2H2"/>
    <property type="match status" value="2"/>
</dbReference>
<dbReference type="GO" id="GO:0000122">
    <property type="term" value="P:negative regulation of transcription by RNA polymerase II"/>
    <property type="evidence" value="ECO:0007669"/>
    <property type="project" value="UniProtKB-ARBA"/>
</dbReference>
<dbReference type="InterPro" id="IPR013087">
    <property type="entry name" value="Znf_C2H2_type"/>
</dbReference>
<sequence length="322" mass="35693">LNPFLWSSSLKAHLNSHANNNGLSPKRAHVILEKRAKLISALQVKSCTCMKNNQGCSENVSWAIMVNGHANQTAHVPEIFLNDTQGKIDELMLNNQQLPLTEYQKIINNFSLVVFSLAGGALTTNSALPVSVSNMSNENLPLPPTPTAMQRNCYTCDVCKRKFISRANLRDHLNIHSGNKPFICEICGKPFKNSGAKSNHVRLHSLKKAFVCQICSRSFHWSSSLKAHLNSHVNQSGIQEFLMNILLEKEKDRHRKRKRAKPIGVIPSETNTCVDNPQGCSTNASCATMVSEHPNQTECDPDSPSNERNIGSCETMPNNPQV</sequence>